<feature type="transmembrane region" description="Helical" evidence="1">
    <location>
        <begin position="12"/>
        <end position="34"/>
    </location>
</feature>
<dbReference type="Proteomes" id="UP000070544">
    <property type="component" value="Unassembled WGS sequence"/>
</dbReference>
<protein>
    <submittedName>
        <fullName evidence="2">Uncharacterized protein</fullName>
    </submittedName>
</protein>
<evidence type="ECO:0000313" key="2">
    <source>
        <dbReference type="EMBL" id="KXS11810.1"/>
    </source>
</evidence>
<accession>A0A139A4V1</accession>
<feature type="transmembrane region" description="Helical" evidence="1">
    <location>
        <begin position="271"/>
        <end position="292"/>
    </location>
</feature>
<keyword evidence="1" id="KW-0472">Membrane</keyword>
<sequence>MDESHPHTEESLPLHIVLLNNAAYAIFFSLFLLYSTTILPLTLRSWRILPSDCPPLKAVAQEKAASRSKDDSDWWFFPSFETGLWLVTTIQRDVLGFPITGDPLYDAGILVPLGHAFLSLCDILFRHELWTTERFRLFHHYITILGSVKMVQERDILTSFVWELPGFLHVLGNTIWYLLGDGPGDRPALLVHTLYVLFAVVACIRTLINDAHNASTSPRAHTYLSLSTAIFTIPFMGIIVSINNWGMDCGQYTPDGAHCPPLFAPELGLEVNLWCYVLAVTVGVCWVVQRVMSRAVTTSLKRSKAH</sequence>
<evidence type="ECO:0000256" key="1">
    <source>
        <dbReference type="SAM" id="Phobius"/>
    </source>
</evidence>
<feature type="transmembrane region" description="Helical" evidence="1">
    <location>
        <begin position="156"/>
        <end position="177"/>
    </location>
</feature>
<gene>
    <name evidence="2" type="ORF">M427DRAFT_137891</name>
</gene>
<feature type="transmembrane region" description="Helical" evidence="1">
    <location>
        <begin position="220"/>
        <end position="242"/>
    </location>
</feature>
<feature type="transmembrane region" description="Helical" evidence="1">
    <location>
        <begin position="189"/>
        <end position="208"/>
    </location>
</feature>
<keyword evidence="1" id="KW-0812">Transmembrane</keyword>
<dbReference type="AlphaFoldDB" id="A0A139A4V1"/>
<reference evidence="2 3" key="1">
    <citation type="journal article" date="2015" name="Genome Biol. Evol.">
        <title>Phylogenomic analyses indicate that early fungi evolved digesting cell walls of algal ancestors of land plants.</title>
        <authorList>
            <person name="Chang Y."/>
            <person name="Wang S."/>
            <person name="Sekimoto S."/>
            <person name="Aerts A.L."/>
            <person name="Choi C."/>
            <person name="Clum A."/>
            <person name="LaButti K.M."/>
            <person name="Lindquist E.A."/>
            <person name="Yee Ngan C."/>
            <person name="Ohm R.A."/>
            <person name="Salamov A.A."/>
            <person name="Grigoriev I.V."/>
            <person name="Spatafora J.W."/>
            <person name="Berbee M.L."/>
        </authorList>
    </citation>
    <scope>NUCLEOTIDE SEQUENCE [LARGE SCALE GENOMIC DNA]</scope>
    <source>
        <strain evidence="2 3">JEL478</strain>
    </source>
</reference>
<keyword evidence="3" id="KW-1185">Reference proteome</keyword>
<organism evidence="2 3">
    <name type="scientific">Gonapodya prolifera (strain JEL478)</name>
    <name type="common">Monoblepharis prolifera</name>
    <dbReference type="NCBI Taxonomy" id="1344416"/>
    <lineage>
        <taxon>Eukaryota</taxon>
        <taxon>Fungi</taxon>
        <taxon>Fungi incertae sedis</taxon>
        <taxon>Chytridiomycota</taxon>
        <taxon>Chytridiomycota incertae sedis</taxon>
        <taxon>Monoblepharidomycetes</taxon>
        <taxon>Monoblepharidales</taxon>
        <taxon>Gonapodyaceae</taxon>
        <taxon>Gonapodya</taxon>
    </lineage>
</organism>
<evidence type="ECO:0000313" key="3">
    <source>
        <dbReference type="Proteomes" id="UP000070544"/>
    </source>
</evidence>
<dbReference type="EMBL" id="KQ965796">
    <property type="protein sequence ID" value="KXS11810.1"/>
    <property type="molecule type" value="Genomic_DNA"/>
</dbReference>
<proteinExistence type="predicted"/>
<keyword evidence="1" id="KW-1133">Transmembrane helix</keyword>
<name>A0A139A4V1_GONPJ</name>